<name>A0A6J4LW32_9SPHI</name>
<feature type="compositionally biased region" description="Low complexity" evidence="1">
    <location>
        <begin position="1"/>
        <end position="21"/>
    </location>
</feature>
<protein>
    <submittedName>
        <fullName evidence="2">Uncharacterized protein</fullName>
    </submittedName>
</protein>
<feature type="non-terminal residue" evidence="2">
    <location>
        <position position="86"/>
    </location>
</feature>
<accession>A0A6J4LW32</accession>
<sequence length="86" mass="9038">WKPISTRTRTRPAAPAASPITNPKAARPAPTCSMVKKSRTRRPTRKSAPTFTTSAWAAPAPPPAACAAAAPTATTRIATTRKTRTT</sequence>
<feature type="region of interest" description="Disordered" evidence="1">
    <location>
        <begin position="1"/>
        <end position="86"/>
    </location>
</feature>
<organism evidence="2">
    <name type="scientific">uncultured Cytophagales bacterium</name>
    <dbReference type="NCBI Taxonomy" id="158755"/>
    <lineage>
        <taxon>Bacteria</taxon>
        <taxon>Pseudomonadati</taxon>
        <taxon>Bacteroidota</taxon>
        <taxon>Sphingobacteriia</taxon>
        <taxon>Sphingobacteriales</taxon>
        <taxon>environmental samples</taxon>
    </lineage>
</organism>
<feature type="compositionally biased region" description="Low complexity" evidence="1">
    <location>
        <begin position="46"/>
        <end position="58"/>
    </location>
</feature>
<dbReference type="EMBL" id="CADCTQ010000672">
    <property type="protein sequence ID" value="CAA9343480.1"/>
    <property type="molecule type" value="Genomic_DNA"/>
</dbReference>
<reference evidence="2" key="1">
    <citation type="submission" date="2020-02" db="EMBL/GenBank/DDBJ databases">
        <authorList>
            <person name="Meier V. D."/>
        </authorList>
    </citation>
    <scope>NUCLEOTIDE SEQUENCE</scope>
    <source>
        <strain evidence="2">AVDCRST_MAG56</strain>
    </source>
</reference>
<dbReference type="AlphaFoldDB" id="A0A6J4LW32"/>
<evidence type="ECO:0000256" key="1">
    <source>
        <dbReference type="SAM" id="MobiDB-lite"/>
    </source>
</evidence>
<proteinExistence type="predicted"/>
<feature type="non-terminal residue" evidence="2">
    <location>
        <position position="1"/>
    </location>
</feature>
<evidence type="ECO:0000313" key="2">
    <source>
        <dbReference type="EMBL" id="CAA9343480.1"/>
    </source>
</evidence>
<gene>
    <name evidence="2" type="ORF">AVDCRST_MAG56-8029</name>
</gene>
<feature type="compositionally biased region" description="Low complexity" evidence="1">
    <location>
        <begin position="65"/>
        <end position="78"/>
    </location>
</feature>
<feature type="compositionally biased region" description="Basic residues" evidence="1">
    <location>
        <begin position="36"/>
        <end position="45"/>
    </location>
</feature>